<reference evidence="1 2" key="1">
    <citation type="journal article" date="2015" name="Sci. Rep.">
        <title>Chromosome-level genome map provides insights into diverse defense mechanisms in the medicinal fungus Ganoderma sinense.</title>
        <authorList>
            <person name="Zhu Y."/>
            <person name="Xu J."/>
            <person name="Sun C."/>
            <person name="Zhou S."/>
            <person name="Xu H."/>
            <person name="Nelson D.R."/>
            <person name="Qian J."/>
            <person name="Song J."/>
            <person name="Luo H."/>
            <person name="Xiang L."/>
            <person name="Li Y."/>
            <person name="Xu Z."/>
            <person name="Ji A."/>
            <person name="Wang L."/>
            <person name="Lu S."/>
            <person name="Hayward A."/>
            <person name="Sun W."/>
            <person name="Li X."/>
            <person name="Schwartz D.C."/>
            <person name="Wang Y."/>
            <person name="Chen S."/>
        </authorList>
    </citation>
    <scope>NUCLEOTIDE SEQUENCE [LARGE SCALE GENOMIC DNA]</scope>
    <source>
        <strain evidence="1 2">ZZ0214-1</strain>
    </source>
</reference>
<protein>
    <recommendedName>
        <fullName evidence="3">F-box domain-containing protein</fullName>
    </recommendedName>
</protein>
<evidence type="ECO:0000313" key="2">
    <source>
        <dbReference type="Proteomes" id="UP000230002"/>
    </source>
</evidence>
<gene>
    <name evidence="1" type="ORF">GSI_11524</name>
</gene>
<dbReference type="InterPro" id="IPR032675">
    <property type="entry name" value="LRR_dom_sf"/>
</dbReference>
<dbReference type="SUPFAM" id="SSF52047">
    <property type="entry name" value="RNI-like"/>
    <property type="match status" value="1"/>
</dbReference>
<accession>A0A2G8RWB8</accession>
<proteinExistence type="predicted"/>
<dbReference type="AlphaFoldDB" id="A0A2G8RWB8"/>
<sequence>MPRLKAAFATCFSSTPGLERLSLETRFFILDLDSLPQSHPGLRSLRVFERITPHHLTFLASLPVLESLHISLSEPVKTPIRFEKLLSLSIAHDLDTAATLITSMDAPCLRNLSLNSFHPDSLSLRAELSQCLHPLVARFPSLTGFHWRCSQESDRSYGYYGSRNPNGTLAELLEPLFSLRPLRDVSLRLSGPIVPYSSTDFKRMAEAWPALETLALDLDHPDSVDLDPRYRRLVPHWTGSAPPVQQADLGAFVAFARHCPRLHTVRIPRVWMESITNVPRLLALPSESESESESGCTRMALTRHGLRLLNVHKILCPEAPQGLGSVRFNNLKNEAFRQVMGPVFPFARFQLPIVV</sequence>
<organism evidence="1 2">
    <name type="scientific">Ganoderma sinense ZZ0214-1</name>
    <dbReference type="NCBI Taxonomy" id="1077348"/>
    <lineage>
        <taxon>Eukaryota</taxon>
        <taxon>Fungi</taxon>
        <taxon>Dikarya</taxon>
        <taxon>Basidiomycota</taxon>
        <taxon>Agaricomycotina</taxon>
        <taxon>Agaricomycetes</taxon>
        <taxon>Polyporales</taxon>
        <taxon>Polyporaceae</taxon>
        <taxon>Ganoderma</taxon>
    </lineage>
</organism>
<dbReference type="Gene3D" id="3.80.10.10">
    <property type="entry name" value="Ribonuclease Inhibitor"/>
    <property type="match status" value="1"/>
</dbReference>
<evidence type="ECO:0000313" key="1">
    <source>
        <dbReference type="EMBL" id="PIL25774.1"/>
    </source>
</evidence>
<evidence type="ECO:0008006" key="3">
    <source>
        <dbReference type="Google" id="ProtNLM"/>
    </source>
</evidence>
<dbReference type="OrthoDB" id="2752721at2759"/>
<comment type="caution">
    <text evidence="1">The sequence shown here is derived from an EMBL/GenBank/DDBJ whole genome shotgun (WGS) entry which is preliminary data.</text>
</comment>
<dbReference type="Proteomes" id="UP000230002">
    <property type="component" value="Unassembled WGS sequence"/>
</dbReference>
<dbReference type="EMBL" id="AYKW01000045">
    <property type="protein sequence ID" value="PIL25774.1"/>
    <property type="molecule type" value="Genomic_DNA"/>
</dbReference>
<keyword evidence="2" id="KW-1185">Reference proteome</keyword>
<name>A0A2G8RWB8_9APHY</name>